<evidence type="ECO:0000313" key="3">
    <source>
        <dbReference type="EMBL" id="KAB6911012.1"/>
    </source>
</evidence>
<dbReference type="Proteomes" id="UP000481350">
    <property type="component" value="Unassembled WGS sequence"/>
</dbReference>
<dbReference type="EMBL" id="QSAR01000002">
    <property type="protein sequence ID" value="RGW65641.1"/>
    <property type="molecule type" value="Genomic_DNA"/>
</dbReference>
<dbReference type="Proteomes" id="UP000265775">
    <property type="component" value="Unassembled WGS sequence"/>
</dbReference>
<keyword evidence="5" id="KW-0547">Nucleotide-binding</keyword>
<proteinExistence type="predicted"/>
<keyword evidence="5" id="KW-0067">ATP-binding</keyword>
<dbReference type="InterPro" id="IPR041682">
    <property type="entry name" value="AAA_14"/>
</dbReference>
<dbReference type="InterPro" id="IPR027417">
    <property type="entry name" value="P-loop_NTPase"/>
</dbReference>
<protein>
    <submittedName>
        <fullName evidence="5">ATP-binding protein</fullName>
    </submittedName>
</protein>
<dbReference type="GO" id="GO:0005524">
    <property type="term" value="F:ATP binding"/>
    <property type="evidence" value="ECO:0007669"/>
    <property type="project" value="UniProtKB-KW"/>
</dbReference>
<evidence type="ECO:0000313" key="8">
    <source>
        <dbReference type="Proteomes" id="UP000491334"/>
    </source>
</evidence>
<gene>
    <name evidence="5" type="ORF">DWV59_02310</name>
    <name evidence="3" type="ORF">GBJ98_09805</name>
    <name evidence="4" type="ORF">GBK06_04730</name>
</gene>
<dbReference type="Proteomes" id="UP000491334">
    <property type="component" value="Unassembled WGS sequence"/>
</dbReference>
<dbReference type="PANTHER" id="PTHR33295">
    <property type="entry name" value="ATPASE"/>
    <property type="match status" value="1"/>
</dbReference>
<dbReference type="AlphaFoldDB" id="A0A269TBX0"/>
<dbReference type="EMBL" id="WDZO01000030">
    <property type="protein sequence ID" value="KAB6911012.1"/>
    <property type="molecule type" value="Genomic_DNA"/>
</dbReference>
<dbReference type="SUPFAM" id="SSF52540">
    <property type="entry name" value="P-loop containing nucleoside triphosphate hydrolases"/>
    <property type="match status" value="1"/>
</dbReference>
<evidence type="ECO:0000313" key="5">
    <source>
        <dbReference type="EMBL" id="RGW65641.1"/>
    </source>
</evidence>
<reference evidence="5 6" key="1">
    <citation type="submission" date="2018-08" db="EMBL/GenBank/DDBJ databases">
        <title>A genome reference for cultivated species of the human gut microbiota.</title>
        <authorList>
            <person name="Zou Y."/>
            <person name="Xue W."/>
            <person name="Luo G."/>
        </authorList>
    </citation>
    <scope>NUCLEOTIDE SEQUENCE [LARGE SCALE GENOMIC DNA]</scope>
    <source>
        <strain evidence="5 6">AF11-12</strain>
    </source>
</reference>
<comment type="caution">
    <text evidence="5">The sequence shown here is derived from an EMBL/GenBank/DDBJ whole genome shotgun (WGS) entry which is preliminary data.</text>
</comment>
<name>A0A269TBX0_BIFLN</name>
<evidence type="ECO:0000313" key="4">
    <source>
        <dbReference type="EMBL" id="KAB6918753.1"/>
    </source>
</evidence>
<evidence type="ECO:0000313" key="6">
    <source>
        <dbReference type="Proteomes" id="UP000265775"/>
    </source>
</evidence>
<dbReference type="Pfam" id="PF13173">
    <property type="entry name" value="AAA_14"/>
    <property type="match status" value="1"/>
</dbReference>
<evidence type="ECO:0000259" key="1">
    <source>
        <dbReference type="Pfam" id="PF13173"/>
    </source>
</evidence>
<dbReference type="Pfam" id="PF13635">
    <property type="entry name" value="DUF4143"/>
    <property type="match status" value="1"/>
</dbReference>
<dbReference type="EMBL" id="WDZP01000008">
    <property type="protein sequence ID" value="KAB6918753.1"/>
    <property type="molecule type" value="Genomic_DNA"/>
</dbReference>
<dbReference type="InterPro" id="IPR025420">
    <property type="entry name" value="DUF4143"/>
</dbReference>
<organism evidence="5 6">
    <name type="scientific">Bifidobacterium longum</name>
    <dbReference type="NCBI Taxonomy" id="216816"/>
    <lineage>
        <taxon>Bacteria</taxon>
        <taxon>Bacillati</taxon>
        <taxon>Actinomycetota</taxon>
        <taxon>Actinomycetes</taxon>
        <taxon>Bifidobacteriales</taxon>
        <taxon>Bifidobacteriaceae</taxon>
        <taxon>Bifidobacterium</taxon>
    </lineage>
</organism>
<feature type="domain" description="DUF4143" evidence="2">
    <location>
        <begin position="229"/>
        <end position="407"/>
    </location>
</feature>
<accession>A0A269TBX0</accession>
<sequence>MLMLKRKMLDKLIAWKQKAGGREALLIEGARRVGKSTIVEEFGRTQYKSYILIDFTRLPRDVRDIFENQRDDFDTFFMLLSAYYRKRLYERESLIIFDEVQRYPAARELIKYLVADGRYDYVETGSLISIKRNVANIVIPSEERKMDMGPLDFEEFCWAMGEELLAETIRKSFERLVPLPDALHKRAMRLWREYLLVGGMPQAVADYVEQRDFGEVDLIKRGILQLYSDDIGKFANGDAGRVRGIFAQIPGQLSKHEKRFTLASVDKGARSREYDSAFFWLEDARLVNLCRNSTDPLVGLGLYEDNDSFKCYMADTGLLVSQAFADRETTPDDVYRDILFDKLSLNEGMLVENAVAQQFRANGRKLYFFSRLDRADASKTMEIDFLIVREYDNAAMKPRISPIEVKSTKRYGVSSLDKFRKRYAQRLGKEYVLHPRQLEVDGERIKLPLYMAHCL</sequence>
<reference evidence="7 8" key="2">
    <citation type="journal article" date="2019" name="Nat. Med.">
        <title>A library of human gut bacterial isolates paired with longitudinal multiomics data enables mechanistic microbiome research.</title>
        <authorList>
            <person name="Poyet M."/>
            <person name="Groussin M."/>
            <person name="Gibbons S.M."/>
            <person name="Avila-Pacheco J."/>
            <person name="Jiang X."/>
            <person name="Kearney S.M."/>
            <person name="Perrotta A.R."/>
            <person name="Berdy B."/>
            <person name="Zhao S."/>
            <person name="Lieberman T.D."/>
            <person name="Swanson P.K."/>
            <person name="Smith M."/>
            <person name="Roesemann S."/>
            <person name="Alexander J.E."/>
            <person name="Rich S.A."/>
            <person name="Livny J."/>
            <person name="Vlamakis H."/>
            <person name="Clish C."/>
            <person name="Bullock K."/>
            <person name="Deik A."/>
            <person name="Scott J."/>
            <person name="Pierce K.A."/>
            <person name="Xavier R.J."/>
            <person name="Alm E.J."/>
        </authorList>
    </citation>
    <scope>NUCLEOTIDE SEQUENCE [LARGE SCALE GENOMIC DNA]</scope>
    <source>
        <strain evidence="3 7">BIOML-A283</strain>
        <strain evidence="4 8">BIOML-A284</strain>
    </source>
</reference>
<evidence type="ECO:0000313" key="7">
    <source>
        <dbReference type="Proteomes" id="UP000481350"/>
    </source>
</evidence>
<dbReference type="PANTHER" id="PTHR33295:SF7">
    <property type="entry name" value="ATPASE"/>
    <property type="match status" value="1"/>
</dbReference>
<evidence type="ECO:0000259" key="2">
    <source>
        <dbReference type="Pfam" id="PF13635"/>
    </source>
</evidence>
<feature type="domain" description="AAA" evidence="1">
    <location>
        <begin position="22"/>
        <end position="157"/>
    </location>
</feature>